<evidence type="ECO:0000256" key="5">
    <source>
        <dbReference type="ARBA" id="ARBA00022989"/>
    </source>
</evidence>
<dbReference type="InParanoid" id="A0A316VCZ5"/>
<proteinExistence type="inferred from homology"/>
<dbReference type="SUPFAM" id="SSF103473">
    <property type="entry name" value="MFS general substrate transporter"/>
    <property type="match status" value="1"/>
</dbReference>
<dbReference type="Proteomes" id="UP000245771">
    <property type="component" value="Unassembled WGS sequence"/>
</dbReference>
<dbReference type="InterPro" id="IPR003663">
    <property type="entry name" value="Sugar/inositol_transpt"/>
</dbReference>
<dbReference type="InterPro" id="IPR005829">
    <property type="entry name" value="Sugar_transporter_CS"/>
</dbReference>
<evidence type="ECO:0000256" key="1">
    <source>
        <dbReference type="ARBA" id="ARBA00004141"/>
    </source>
</evidence>
<keyword evidence="5 9" id="KW-1133">Transmembrane helix</keyword>
<evidence type="ECO:0000256" key="7">
    <source>
        <dbReference type="ARBA" id="ARBA00049119"/>
    </source>
</evidence>
<gene>
    <name evidence="11" type="ORF">FA14DRAFT_123718</name>
</gene>
<protein>
    <submittedName>
        <fullName evidence="11">Putative monosaccharide transporter</fullName>
    </submittedName>
</protein>
<feature type="transmembrane region" description="Helical" evidence="9">
    <location>
        <begin position="165"/>
        <end position="186"/>
    </location>
</feature>
<dbReference type="PANTHER" id="PTHR48022">
    <property type="entry name" value="PLASTIDIC GLUCOSE TRANSPORTER 4"/>
    <property type="match status" value="1"/>
</dbReference>
<dbReference type="AlphaFoldDB" id="A0A316VCZ5"/>
<dbReference type="OrthoDB" id="2241241at2759"/>
<dbReference type="InterPro" id="IPR005828">
    <property type="entry name" value="MFS_sugar_transport-like"/>
</dbReference>
<dbReference type="Gene3D" id="1.20.1250.20">
    <property type="entry name" value="MFS general substrate transporter like domains"/>
    <property type="match status" value="1"/>
</dbReference>
<feature type="transmembrane region" description="Helical" evidence="9">
    <location>
        <begin position="442"/>
        <end position="462"/>
    </location>
</feature>
<feature type="transmembrane region" description="Helical" evidence="9">
    <location>
        <begin position="335"/>
        <end position="356"/>
    </location>
</feature>
<keyword evidence="3 8" id="KW-0813">Transport</keyword>
<organism evidence="11 12">
    <name type="scientific">Meira miltonrushii</name>
    <dbReference type="NCBI Taxonomy" id="1280837"/>
    <lineage>
        <taxon>Eukaryota</taxon>
        <taxon>Fungi</taxon>
        <taxon>Dikarya</taxon>
        <taxon>Basidiomycota</taxon>
        <taxon>Ustilaginomycotina</taxon>
        <taxon>Exobasidiomycetes</taxon>
        <taxon>Exobasidiales</taxon>
        <taxon>Brachybasidiaceae</taxon>
        <taxon>Meira</taxon>
    </lineage>
</organism>
<evidence type="ECO:0000313" key="12">
    <source>
        <dbReference type="Proteomes" id="UP000245771"/>
    </source>
</evidence>
<dbReference type="PROSITE" id="PS50850">
    <property type="entry name" value="MFS"/>
    <property type="match status" value="1"/>
</dbReference>
<dbReference type="STRING" id="1280837.A0A316VCZ5"/>
<evidence type="ECO:0000256" key="2">
    <source>
        <dbReference type="ARBA" id="ARBA00010992"/>
    </source>
</evidence>
<dbReference type="RefSeq" id="XP_025354405.1">
    <property type="nucleotide sequence ID" value="XM_025496596.1"/>
</dbReference>
<dbReference type="EMBL" id="KZ819604">
    <property type="protein sequence ID" value="PWN34103.1"/>
    <property type="molecule type" value="Genomic_DNA"/>
</dbReference>
<dbReference type="NCBIfam" id="TIGR00879">
    <property type="entry name" value="SP"/>
    <property type="match status" value="1"/>
</dbReference>
<keyword evidence="4 9" id="KW-0812">Transmembrane</keyword>
<feature type="transmembrane region" description="Helical" evidence="9">
    <location>
        <begin position="9"/>
        <end position="29"/>
    </location>
</feature>
<reference evidence="11 12" key="1">
    <citation type="journal article" date="2018" name="Mol. Biol. Evol.">
        <title>Broad Genomic Sampling Reveals a Smut Pathogenic Ancestry of the Fungal Clade Ustilaginomycotina.</title>
        <authorList>
            <person name="Kijpornyongpan T."/>
            <person name="Mondo S.J."/>
            <person name="Barry K."/>
            <person name="Sandor L."/>
            <person name="Lee J."/>
            <person name="Lipzen A."/>
            <person name="Pangilinan J."/>
            <person name="LaButti K."/>
            <person name="Hainaut M."/>
            <person name="Henrissat B."/>
            <person name="Grigoriev I.V."/>
            <person name="Spatafora J.W."/>
            <person name="Aime M.C."/>
        </authorList>
    </citation>
    <scope>NUCLEOTIDE SEQUENCE [LARGE SCALE GENOMIC DNA]</scope>
    <source>
        <strain evidence="11 12">MCA 3882</strain>
    </source>
</reference>
<keyword evidence="12" id="KW-1185">Reference proteome</keyword>
<comment type="subcellular location">
    <subcellularLocation>
        <location evidence="1">Membrane</location>
        <topology evidence="1">Multi-pass membrane protein</topology>
    </subcellularLocation>
</comment>
<feature type="transmembrane region" description="Helical" evidence="9">
    <location>
        <begin position="130"/>
        <end position="153"/>
    </location>
</feature>
<evidence type="ECO:0000256" key="8">
    <source>
        <dbReference type="RuleBase" id="RU003346"/>
    </source>
</evidence>
<feature type="transmembrane region" description="Helical" evidence="9">
    <location>
        <begin position="198"/>
        <end position="217"/>
    </location>
</feature>
<sequence>MQVHSHAQITLPAMLLGVGICVGGFLFGYDLGVISGCLIMEPFIRVMGVYDPTAMLADSEGYLLSANRQSLITALLSAGTFFGALAQAPISDFMGRRKSMLVWAITFSIGAIIQTTSGESANTAANVGQIVAGRTIAGLGVGALSGLAPLYLAETAPKAIRGAMVSCYQLFIIAGICVSYCILYGTYTIKTSSACWRIPVALQLLWGLVLIVIMLALPESPRWLLQKERAPEARKVMARMRGLPLEGGDAAPAARQLMEEDVEEMLEGIREEARTFEGYNYLTGYKLCFSTEQQMWRRTLTGCMLQLLQQLCGQNFYYLYGPTLFTQANVPLEPLLIQLIFGVVSLICTVPALLMIEKVGRRKSLVWGAILQAICAFTVAFVGHYGLPHGKNAKATTPSQKSSANAFIAFAVLHLAFYSMFWGPTPWIFCSENFPQHLRAKAISLCSATNWIWNFLLSFFSNKISDKYGTFIMLIFGSVLVFAAIFSYLVVPELKGLSLEQVNEMYEDKKLKPWNSGKWQPQTGRDTNRSAIGLSHILKLGTKKQSQVL</sequence>
<dbReference type="InterPro" id="IPR036259">
    <property type="entry name" value="MFS_trans_sf"/>
</dbReference>
<dbReference type="PROSITE" id="PS00216">
    <property type="entry name" value="SUGAR_TRANSPORT_1"/>
    <property type="match status" value="1"/>
</dbReference>
<feature type="transmembrane region" description="Helical" evidence="9">
    <location>
        <begin position="365"/>
        <end position="387"/>
    </location>
</feature>
<feature type="transmembrane region" description="Helical" evidence="9">
    <location>
        <begin position="468"/>
        <end position="491"/>
    </location>
</feature>
<feature type="transmembrane region" description="Helical" evidence="9">
    <location>
        <begin position="100"/>
        <end position="118"/>
    </location>
</feature>
<dbReference type="PRINTS" id="PR00171">
    <property type="entry name" value="SUGRTRNSPORT"/>
</dbReference>
<feature type="transmembrane region" description="Helical" evidence="9">
    <location>
        <begin position="70"/>
        <end position="88"/>
    </location>
</feature>
<evidence type="ECO:0000256" key="4">
    <source>
        <dbReference type="ARBA" id="ARBA00022692"/>
    </source>
</evidence>
<accession>A0A316VCZ5</accession>
<dbReference type="InterPro" id="IPR050360">
    <property type="entry name" value="MFS_Sugar_Transporters"/>
</dbReference>
<keyword evidence="6 9" id="KW-0472">Membrane</keyword>
<feature type="domain" description="Major facilitator superfamily (MFS) profile" evidence="10">
    <location>
        <begin position="16"/>
        <end position="495"/>
    </location>
</feature>
<evidence type="ECO:0000256" key="3">
    <source>
        <dbReference type="ARBA" id="ARBA00022448"/>
    </source>
</evidence>
<evidence type="ECO:0000313" key="11">
    <source>
        <dbReference type="EMBL" id="PWN34103.1"/>
    </source>
</evidence>
<comment type="catalytic activity">
    <reaction evidence="7">
        <text>myo-inositol(out) + H(+)(out) = myo-inositol(in) + H(+)(in)</text>
        <dbReference type="Rhea" id="RHEA:60364"/>
        <dbReference type="ChEBI" id="CHEBI:15378"/>
        <dbReference type="ChEBI" id="CHEBI:17268"/>
    </reaction>
</comment>
<dbReference type="Pfam" id="PF00083">
    <property type="entry name" value="Sugar_tr"/>
    <property type="match status" value="1"/>
</dbReference>
<dbReference type="GO" id="GO:0016020">
    <property type="term" value="C:membrane"/>
    <property type="evidence" value="ECO:0007669"/>
    <property type="project" value="UniProtKB-SubCell"/>
</dbReference>
<dbReference type="PROSITE" id="PS00217">
    <property type="entry name" value="SUGAR_TRANSPORT_2"/>
    <property type="match status" value="1"/>
</dbReference>
<evidence type="ECO:0000256" key="9">
    <source>
        <dbReference type="SAM" id="Phobius"/>
    </source>
</evidence>
<dbReference type="GeneID" id="37018377"/>
<comment type="similarity">
    <text evidence="2 8">Belongs to the major facilitator superfamily. Sugar transporter (TC 2.A.1.1) family.</text>
</comment>
<evidence type="ECO:0000256" key="6">
    <source>
        <dbReference type="ARBA" id="ARBA00023136"/>
    </source>
</evidence>
<feature type="transmembrane region" description="Helical" evidence="9">
    <location>
        <begin position="407"/>
        <end position="430"/>
    </location>
</feature>
<name>A0A316VCZ5_9BASI</name>
<evidence type="ECO:0000259" key="10">
    <source>
        <dbReference type="PROSITE" id="PS50850"/>
    </source>
</evidence>
<dbReference type="InterPro" id="IPR020846">
    <property type="entry name" value="MFS_dom"/>
</dbReference>
<dbReference type="GO" id="GO:0005351">
    <property type="term" value="F:carbohydrate:proton symporter activity"/>
    <property type="evidence" value="ECO:0007669"/>
    <property type="project" value="TreeGrafter"/>
</dbReference>
<dbReference type="PANTHER" id="PTHR48022:SF91">
    <property type="entry name" value="MAJOR FACILITATOR SUPERFAMILY (MFS) PROFILE DOMAIN-CONTAINING PROTEIN-RELATED"/>
    <property type="match status" value="1"/>
</dbReference>